<reference evidence="2" key="2">
    <citation type="submission" date="2020-09" db="EMBL/GenBank/DDBJ databases">
        <authorList>
            <person name="Sun Q."/>
            <person name="Zhou Y."/>
        </authorList>
    </citation>
    <scope>NUCLEOTIDE SEQUENCE</scope>
    <source>
        <strain evidence="2">CGMCC 1.15533</strain>
    </source>
</reference>
<keyword evidence="3" id="KW-1185">Reference proteome</keyword>
<dbReference type="AlphaFoldDB" id="A0A917A455"/>
<dbReference type="EMBL" id="BMJN01000003">
    <property type="protein sequence ID" value="GGE25685.1"/>
    <property type="molecule type" value="Genomic_DNA"/>
</dbReference>
<evidence type="ECO:0000256" key="1">
    <source>
        <dbReference type="SAM" id="Phobius"/>
    </source>
</evidence>
<protein>
    <submittedName>
        <fullName evidence="2">Uncharacterized protein</fullName>
    </submittedName>
</protein>
<gene>
    <name evidence="2" type="ORF">GCM10011510_03500</name>
</gene>
<keyword evidence="1" id="KW-0472">Membrane</keyword>
<keyword evidence="1" id="KW-0812">Transmembrane</keyword>
<dbReference type="RefSeq" id="WP_068991571.1">
    <property type="nucleotide sequence ID" value="NZ_BMJN01000003.1"/>
</dbReference>
<organism evidence="2 3">
    <name type="scientific">Streptococcus himalayensis</name>
    <dbReference type="NCBI Taxonomy" id="1888195"/>
    <lineage>
        <taxon>Bacteria</taxon>
        <taxon>Bacillati</taxon>
        <taxon>Bacillota</taxon>
        <taxon>Bacilli</taxon>
        <taxon>Lactobacillales</taxon>
        <taxon>Streptococcaceae</taxon>
        <taxon>Streptococcus</taxon>
    </lineage>
</organism>
<evidence type="ECO:0000313" key="3">
    <source>
        <dbReference type="Proteomes" id="UP000660801"/>
    </source>
</evidence>
<name>A0A917A455_9STRE</name>
<comment type="caution">
    <text evidence="2">The sequence shown here is derived from an EMBL/GenBank/DDBJ whole genome shotgun (WGS) entry which is preliminary data.</text>
</comment>
<evidence type="ECO:0000313" key="2">
    <source>
        <dbReference type="EMBL" id="GGE25685.1"/>
    </source>
</evidence>
<keyword evidence="1" id="KW-1133">Transmembrane helix</keyword>
<feature type="transmembrane region" description="Helical" evidence="1">
    <location>
        <begin position="40"/>
        <end position="58"/>
    </location>
</feature>
<dbReference type="Proteomes" id="UP000660801">
    <property type="component" value="Unassembled WGS sequence"/>
</dbReference>
<accession>A0A917A455</accession>
<sequence>MKQKKQGSWFNKRLLLRSVQIMIGWRLLFLMLTGKILSGYAGDITLEMGVLGMLILFVDEWTKGDGQ</sequence>
<proteinExistence type="predicted"/>
<reference evidence="2" key="1">
    <citation type="journal article" date="2014" name="Int. J. Syst. Evol. Microbiol.">
        <title>Complete genome sequence of Corynebacterium casei LMG S-19264T (=DSM 44701T), isolated from a smear-ripened cheese.</title>
        <authorList>
            <consortium name="US DOE Joint Genome Institute (JGI-PGF)"/>
            <person name="Walter F."/>
            <person name="Albersmeier A."/>
            <person name="Kalinowski J."/>
            <person name="Ruckert C."/>
        </authorList>
    </citation>
    <scope>NUCLEOTIDE SEQUENCE</scope>
    <source>
        <strain evidence="2">CGMCC 1.15533</strain>
    </source>
</reference>